<reference evidence="1 2" key="1">
    <citation type="journal article" date="2018" name="Front. Plant Sci.">
        <title>Red Clover (Trifolium pratense) and Zigzag Clover (T. medium) - A Picture of Genomic Similarities and Differences.</title>
        <authorList>
            <person name="Dluhosova J."/>
            <person name="Istvanek J."/>
            <person name="Nedelnik J."/>
            <person name="Repkova J."/>
        </authorList>
    </citation>
    <scope>NUCLEOTIDE SEQUENCE [LARGE SCALE GENOMIC DNA]</scope>
    <source>
        <strain evidence="2">cv. 10/8</strain>
        <tissue evidence="1">Leaf</tissue>
    </source>
</reference>
<protein>
    <submittedName>
        <fullName evidence="1">Putative IMP dehydrogenase/GMP reductase</fullName>
    </submittedName>
</protein>
<organism evidence="1 2">
    <name type="scientific">Trifolium medium</name>
    <dbReference type="NCBI Taxonomy" id="97028"/>
    <lineage>
        <taxon>Eukaryota</taxon>
        <taxon>Viridiplantae</taxon>
        <taxon>Streptophyta</taxon>
        <taxon>Embryophyta</taxon>
        <taxon>Tracheophyta</taxon>
        <taxon>Spermatophyta</taxon>
        <taxon>Magnoliopsida</taxon>
        <taxon>eudicotyledons</taxon>
        <taxon>Gunneridae</taxon>
        <taxon>Pentapetalae</taxon>
        <taxon>rosids</taxon>
        <taxon>fabids</taxon>
        <taxon>Fabales</taxon>
        <taxon>Fabaceae</taxon>
        <taxon>Papilionoideae</taxon>
        <taxon>50 kb inversion clade</taxon>
        <taxon>NPAAA clade</taxon>
        <taxon>Hologalegina</taxon>
        <taxon>IRL clade</taxon>
        <taxon>Trifolieae</taxon>
        <taxon>Trifolium</taxon>
    </lineage>
</organism>
<sequence>MTVTLGGVCCLLHLPIQGHLFDYTGIRTKTEGVEFMITYIGLTQKEAEHEVKTTKGAHA</sequence>
<comment type="caution">
    <text evidence="1">The sequence shown here is derived from an EMBL/GenBank/DDBJ whole genome shotgun (WGS) entry which is preliminary data.</text>
</comment>
<proteinExistence type="predicted"/>
<name>A0A392VX94_9FABA</name>
<keyword evidence="2" id="KW-1185">Reference proteome</keyword>
<feature type="non-terminal residue" evidence="1">
    <location>
        <position position="59"/>
    </location>
</feature>
<evidence type="ECO:0000313" key="2">
    <source>
        <dbReference type="Proteomes" id="UP000265520"/>
    </source>
</evidence>
<accession>A0A392VX94</accession>
<dbReference type="EMBL" id="LXQA011268490">
    <property type="protein sequence ID" value="MCI91305.1"/>
    <property type="molecule type" value="Genomic_DNA"/>
</dbReference>
<evidence type="ECO:0000313" key="1">
    <source>
        <dbReference type="EMBL" id="MCI91305.1"/>
    </source>
</evidence>
<dbReference type="Proteomes" id="UP000265520">
    <property type="component" value="Unassembled WGS sequence"/>
</dbReference>
<dbReference type="AlphaFoldDB" id="A0A392VX94"/>